<name>A0A8J2KTJ6_9HEXA</name>
<reference evidence="1" key="1">
    <citation type="submission" date="2021-06" db="EMBL/GenBank/DDBJ databases">
        <authorList>
            <person name="Hodson N. C."/>
            <person name="Mongue J. A."/>
            <person name="Jaron S. K."/>
        </authorList>
    </citation>
    <scope>NUCLEOTIDE SEQUENCE</scope>
</reference>
<feature type="non-terminal residue" evidence="1">
    <location>
        <position position="1"/>
    </location>
</feature>
<comment type="caution">
    <text evidence="1">The sequence shown here is derived from an EMBL/GenBank/DDBJ whole genome shotgun (WGS) entry which is preliminary data.</text>
</comment>
<protein>
    <submittedName>
        <fullName evidence="1">Uncharacterized protein</fullName>
    </submittedName>
</protein>
<dbReference type="EMBL" id="CAJVCH010529667">
    <property type="protein sequence ID" value="CAG7823487.1"/>
    <property type="molecule type" value="Genomic_DNA"/>
</dbReference>
<dbReference type="Proteomes" id="UP000708208">
    <property type="component" value="Unassembled WGS sequence"/>
</dbReference>
<proteinExistence type="predicted"/>
<evidence type="ECO:0000313" key="2">
    <source>
        <dbReference type="Proteomes" id="UP000708208"/>
    </source>
</evidence>
<dbReference type="AlphaFoldDB" id="A0A8J2KTJ6"/>
<evidence type="ECO:0000313" key="1">
    <source>
        <dbReference type="EMBL" id="CAG7823487.1"/>
    </source>
</evidence>
<accession>A0A8J2KTJ6</accession>
<sequence length="66" mass="7884">GLTHLGTSYRGGSLDAHRQLFLSVCTHTLLWRELNWKIERSTILEEYFQVRIRWMLKVKRARKVGK</sequence>
<keyword evidence="2" id="KW-1185">Reference proteome</keyword>
<gene>
    <name evidence="1" type="ORF">AFUS01_LOCUS33702</name>
</gene>
<organism evidence="1 2">
    <name type="scientific">Allacma fusca</name>
    <dbReference type="NCBI Taxonomy" id="39272"/>
    <lineage>
        <taxon>Eukaryota</taxon>
        <taxon>Metazoa</taxon>
        <taxon>Ecdysozoa</taxon>
        <taxon>Arthropoda</taxon>
        <taxon>Hexapoda</taxon>
        <taxon>Collembola</taxon>
        <taxon>Symphypleona</taxon>
        <taxon>Sminthuridae</taxon>
        <taxon>Allacma</taxon>
    </lineage>
</organism>